<dbReference type="PANTHER" id="PTHR23517:SF2">
    <property type="entry name" value="MULTIDRUG RESISTANCE PROTEIN MDTH"/>
    <property type="match status" value="1"/>
</dbReference>
<feature type="transmembrane region" description="Helical" evidence="7">
    <location>
        <begin position="311"/>
        <end position="332"/>
    </location>
</feature>
<feature type="transmembrane region" description="Helical" evidence="7">
    <location>
        <begin position="97"/>
        <end position="116"/>
    </location>
</feature>
<feature type="domain" description="Major facilitator superfamily (MFS) profile" evidence="8">
    <location>
        <begin position="34"/>
        <end position="425"/>
    </location>
</feature>
<organism evidence="9 10">
    <name type="scientific">Streptomyces yaizuensis</name>
    <dbReference type="NCBI Taxonomy" id="2989713"/>
    <lineage>
        <taxon>Bacteria</taxon>
        <taxon>Bacillati</taxon>
        <taxon>Actinomycetota</taxon>
        <taxon>Actinomycetes</taxon>
        <taxon>Kitasatosporales</taxon>
        <taxon>Streptomycetaceae</taxon>
        <taxon>Streptomyces</taxon>
    </lineage>
</organism>
<feature type="transmembrane region" description="Helical" evidence="7">
    <location>
        <begin position="404"/>
        <end position="422"/>
    </location>
</feature>
<dbReference type="EMBL" id="BSBI01000012">
    <property type="protein sequence ID" value="GLF97749.1"/>
    <property type="molecule type" value="Genomic_DNA"/>
</dbReference>
<keyword evidence="3" id="KW-1003">Cell membrane</keyword>
<feature type="transmembrane region" description="Helical" evidence="7">
    <location>
        <begin position="122"/>
        <end position="140"/>
    </location>
</feature>
<dbReference type="Gene3D" id="1.20.1250.20">
    <property type="entry name" value="MFS general substrate transporter like domains"/>
    <property type="match status" value="1"/>
</dbReference>
<sequence length="447" mass="47073">MNSPSTTTPGPGGGPGPGRLRRLIGTDMLPDLRGNQRIAVALSVDTLGVGLFLPLAFFFFTVTTDLSIRGIGWSMTAATVVALVLSPLGGLLTDRWGARLTVVASNVLTAVGYACYPFADSYGAIFACVFVVMAADRLYFASWPTLIIQISRRDQIDSWFALVQAITAGSVGFGALLSTVFLAQGGVGVLKAVVLLNAALKLIAALLILTARLVTEEAEAPAPGEAGKSGTPAGRWRAILHDRPFRRLLITQLLLASAWAIPASFLPLYLIHTLDLSEWYATLAFALNYLLLFTTQLWITQLVRAYRRTRVMIAGALTLIGSLGFISGASGFEGAVALALVLIGFTCFAVGEMLCSPTASALAAAIAPQDRRGFYMSLFQVTGAIAYGVGPGLVGWLFTTSPLLVPAAVAVCVTVAAVVLRISEPLFPREAQLREAGTDPSPAKAPA</sequence>
<dbReference type="RefSeq" id="WP_323449741.1">
    <property type="nucleotide sequence ID" value="NZ_BSBI01000012.1"/>
</dbReference>
<feature type="transmembrane region" description="Helical" evidence="7">
    <location>
        <begin position="378"/>
        <end position="398"/>
    </location>
</feature>
<evidence type="ECO:0000256" key="6">
    <source>
        <dbReference type="ARBA" id="ARBA00023136"/>
    </source>
</evidence>
<dbReference type="InterPro" id="IPR050171">
    <property type="entry name" value="MFS_Transporters"/>
</dbReference>
<evidence type="ECO:0000259" key="8">
    <source>
        <dbReference type="PROSITE" id="PS50850"/>
    </source>
</evidence>
<evidence type="ECO:0000256" key="2">
    <source>
        <dbReference type="ARBA" id="ARBA00022448"/>
    </source>
</evidence>
<dbReference type="PANTHER" id="PTHR23517">
    <property type="entry name" value="RESISTANCE PROTEIN MDTM, PUTATIVE-RELATED-RELATED"/>
    <property type="match status" value="1"/>
</dbReference>
<comment type="caution">
    <text evidence="9">The sequence shown here is derived from an EMBL/GenBank/DDBJ whole genome shotgun (WGS) entry which is preliminary data.</text>
</comment>
<evidence type="ECO:0000256" key="3">
    <source>
        <dbReference type="ARBA" id="ARBA00022475"/>
    </source>
</evidence>
<feature type="transmembrane region" description="Helical" evidence="7">
    <location>
        <begin position="66"/>
        <end position="85"/>
    </location>
</feature>
<protein>
    <submittedName>
        <fullName evidence="9">MFS transporter</fullName>
    </submittedName>
</protein>
<evidence type="ECO:0000313" key="9">
    <source>
        <dbReference type="EMBL" id="GLF97749.1"/>
    </source>
</evidence>
<feature type="transmembrane region" description="Helical" evidence="7">
    <location>
        <begin position="279"/>
        <end position="299"/>
    </location>
</feature>
<name>A0ABQ5P5A3_9ACTN</name>
<reference evidence="9 10" key="1">
    <citation type="submission" date="2022-10" db="EMBL/GenBank/DDBJ databases">
        <title>Draft genome sequence of Streptomyces sp. YSPA8.</title>
        <authorList>
            <person name="Moriuchi R."/>
            <person name="Dohra H."/>
            <person name="Yamamura H."/>
            <person name="Kodani S."/>
        </authorList>
    </citation>
    <scope>NUCLEOTIDE SEQUENCE [LARGE SCALE GENOMIC DNA]</scope>
    <source>
        <strain evidence="9 10">YSPA8</strain>
    </source>
</reference>
<evidence type="ECO:0000256" key="4">
    <source>
        <dbReference type="ARBA" id="ARBA00022692"/>
    </source>
</evidence>
<dbReference type="Pfam" id="PF07690">
    <property type="entry name" value="MFS_1"/>
    <property type="match status" value="1"/>
</dbReference>
<dbReference type="Proteomes" id="UP001291653">
    <property type="component" value="Unassembled WGS sequence"/>
</dbReference>
<feature type="transmembrane region" description="Helical" evidence="7">
    <location>
        <begin position="38"/>
        <end position="60"/>
    </location>
</feature>
<accession>A0ABQ5P5A3</accession>
<dbReference type="InterPro" id="IPR020846">
    <property type="entry name" value="MFS_dom"/>
</dbReference>
<evidence type="ECO:0000256" key="7">
    <source>
        <dbReference type="SAM" id="Phobius"/>
    </source>
</evidence>
<evidence type="ECO:0000256" key="1">
    <source>
        <dbReference type="ARBA" id="ARBA00004651"/>
    </source>
</evidence>
<keyword evidence="6 7" id="KW-0472">Membrane</keyword>
<dbReference type="PROSITE" id="PS50850">
    <property type="entry name" value="MFS"/>
    <property type="match status" value="1"/>
</dbReference>
<keyword evidence="5 7" id="KW-1133">Transmembrane helix</keyword>
<dbReference type="SUPFAM" id="SSF103473">
    <property type="entry name" value="MFS general substrate transporter"/>
    <property type="match status" value="1"/>
</dbReference>
<gene>
    <name evidence="9" type="ORF">SYYSPA8_25650</name>
</gene>
<evidence type="ECO:0000256" key="5">
    <source>
        <dbReference type="ARBA" id="ARBA00022989"/>
    </source>
</evidence>
<feature type="transmembrane region" description="Helical" evidence="7">
    <location>
        <begin position="189"/>
        <end position="209"/>
    </location>
</feature>
<feature type="transmembrane region" description="Helical" evidence="7">
    <location>
        <begin position="253"/>
        <end position="273"/>
    </location>
</feature>
<comment type="subcellular location">
    <subcellularLocation>
        <location evidence="1">Cell membrane</location>
        <topology evidence="1">Multi-pass membrane protein</topology>
    </subcellularLocation>
</comment>
<feature type="transmembrane region" description="Helical" evidence="7">
    <location>
        <begin position="160"/>
        <end position="183"/>
    </location>
</feature>
<proteinExistence type="predicted"/>
<dbReference type="InterPro" id="IPR011701">
    <property type="entry name" value="MFS"/>
</dbReference>
<feature type="transmembrane region" description="Helical" evidence="7">
    <location>
        <begin position="338"/>
        <end position="366"/>
    </location>
</feature>
<dbReference type="InterPro" id="IPR036259">
    <property type="entry name" value="MFS_trans_sf"/>
</dbReference>
<keyword evidence="10" id="KW-1185">Reference proteome</keyword>
<evidence type="ECO:0000313" key="10">
    <source>
        <dbReference type="Proteomes" id="UP001291653"/>
    </source>
</evidence>
<keyword evidence="4 7" id="KW-0812">Transmembrane</keyword>
<keyword evidence="2" id="KW-0813">Transport</keyword>